<feature type="coiled-coil region" evidence="1">
    <location>
        <begin position="98"/>
        <end position="132"/>
    </location>
</feature>
<evidence type="ECO:0000313" key="4">
    <source>
        <dbReference type="Proteomes" id="UP000826195"/>
    </source>
</evidence>
<feature type="compositionally biased region" description="Basic and acidic residues" evidence="2">
    <location>
        <begin position="25"/>
        <end position="37"/>
    </location>
</feature>
<feature type="region of interest" description="Disordered" evidence="2">
    <location>
        <begin position="1"/>
        <end position="65"/>
    </location>
</feature>
<organism evidence="3 4">
    <name type="scientific">Cotesia glomerata</name>
    <name type="common">Lepidopteran parasitic wasp</name>
    <name type="synonym">Apanteles glomeratus</name>
    <dbReference type="NCBI Taxonomy" id="32391"/>
    <lineage>
        <taxon>Eukaryota</taxon>
        <taxon>Metazoa</taxon>
        <taxon>Ecdysozoa</taxon>
        <taxon>Arthropoda</taxon>
        <taxon>Hexapoda</taxon>
        <taxon>Insecta</taxon>
        <taxon>Pterygota</taxon>
        <taxon>Neoptera</taxon>
        <taxon>Endopterygota</taxon>
        <taxon>Hymenoptera</taxon>
        <taxon>Apocrita</taxon>
        <taxon>Ichneumonoidea</taxon>
        <taxon>Braconidae</taxon>
        <taxon>Microgastrinae</taxon>
        <taxon>Cotesia</taxon>
    </lineage>
</organism>
<evidence type="ECO:0000313" key="3">
    <source>
        <dbReference type="EMBL" id="KAH0534966.1"/>
    </source>
</evidence>
<keyword evidence="1" id="KW-0175">Coiled coil</keyword>
<protein>
    <submittedName>
        <fullName evidence="3">Uncharacterized protein</fullName>
    </submittedName>
</protein>
<name>A0AAV7HU72_COTGL</name>
<keyword evidence="4" id="KW-1185">Reference proteome</keyword>
<comment type="caution">
    <text evidence="3">The sequence shown here is derived from an EMBL/GenBank/DDBJ whole genome shotgun (WGS) entry which is preliminary data.</text>
</comment>
<reference evidence="3 4" key="1">
    <citation type="journal article" date="2021" name="J. Hered.">
        <title>A chromosome-level genome assembly of the parasitoid wasp, Cotesia glomerata (Hymenoptera: Braconidae).</title>
        <authorList>
            <person name="Pinto B.J."/>
            <person name="Weis J.J."/>
            <person name="Gamble T."/>
            <person name="Ode P.J."/>
            <person name="Paul R."/>
            <person name="Zaspel J.M."/>
        </authorList>
    </citation>
    <scope>NUCLEOTIDE SEQUENCE [LARGE SCALE GENOMIC DNA]</scope>
    <source>
        <strain evidence="3">CgM1</strain>
    </source>
</reference>
<dbReference type="EMBL" id="JAHXZJ010002982">
    <property type="protein sequence ID" value="KAH0534966.1"/>
    <property type="molecule type" value="Genomic_DNA"/>
</dbReference>
<dbReference type="Proteomes" id="UP000826195">
    <property type="component" value="Unassembled WGS sequence"/>
</dbReference>
<sequence>MTGNFNNSHSEPEHIVPSPSSSYSVERDCTSNERETDPITQRLKSVKSLRTKKPDSDRPINVNPLSYKIQILDSHDQSSNDIDNSESENNSNNCSNLCLQLRLENERLKKELLQVKEQKKELLELNMQYQHQSLTLWGRIGENLTNKDLFDANKSQPNNLYQANLNPLRFFKNEPTD</sequence>
<accession>A0AAV7HU72</accession>
<evidence type="ECO:0000256" key="2">
    <source>
        <dbReference type="SAM" id="MobiDB-lite"/>
    </source>
</evidence>
<dbReference type="AlphaFoldDB" id="A0AAV7HU72"/>
<evidence type="ECO:0000256" key="1">
    <source>
        <dbReference type="SAM" id="Coils"/>
    </source>
</evidence>
<proteinExistence type="predicted"/>
<gene>
    <name evidence="3" type="ORF">KQX54_011039</name>
</gene>